<feature type="signal peptide" evidence="1">
    <location>
        <begin position="1"/>
        <end position="23"/>
    </location>
</feature>
<accession>A0A285SNS3</accession>
<proteinExistence type="predicted"/>
<feature type="chain" id="PRO_5012651104" description="Lipoprotein" evidence="1">
    <location>
        <begin position="24"/>
        <end position="199"/>
    </location>
</feature>
<dbReference type="RefSeq" id="WP_097175067.1">
    <property type="nucleotide sequence ID" value="NZ_OBML01000006.1"/>
</dbReference>
<sequence length="199" mass="21065">MQHADWIRRTGPLASLALGLAVAACGTDIAGVSNDVAKTVISGNAAGKSVVEDINPETFRQEVPCPPLGVEPDRYLLMTYDRGKQDDPQGLRYQANIEKWARKCKRGADGGVVMTVGVSGRVTPGPAWPGGEIMLPLRVSVTDTTTDKAKPQVRQLAVPVTLGAGAPAEQWALVEDVALPQGGSSKVQIALDETGKRRQ</sequence>
<organism evidence="2 3">
    <name type="scientific">Stappia indica</name>
    <dbReference type="NCBI Taxonomy" id="538381"/>
    <lineage>
        <taxon>Bacteria</taxon>
        <taxon>Pseudomonadati</taxon>
        <taxon>Pseudomonadota</taxon>
        <taxon>Alphaproteobacteria</taxon>
        <taxon>Hyphomicrobiales</taxon>
        <taxon>Stappiaceae</taxon>
        <taxon>Stappia</taxon>
    </lineage>
</organism>
<evidence type="ECO:0000313" key="3">
    <source>
        <dbReference type="Proteomes" id="UP000219331"/>
    </source>
</evidence>
<gene>
    <name evidence="2" type="ORF">SAMN05421512_10682</name>
</gene>
<keyword evidence="3" id="KW-1185">Reference proteome</keyword>
<name>A0A285SNS3_9HYPH</name>
<dbReference type="OrthoDB" id="7678486at2"/>
<protein>
    <recommendedName>
        <fullName evidence="4">Lipoprotein</fullName>
    </recommendedName>
</protein>
<reference evidence="2 3" key="1">
    <citation type="submission" date="2017-08" db="EMBL/GenBank/DDBJ databases">
        <authorList>
            <person name="de Groot N.N."/>
        </authorList>
    </citation>
    <scope>NUCLEOTIDE SEQUENCE [LARGE SCALE GENOMIC DNA]</scope>
    <source>
        <strain evidence="2 3">USBA 352</strain>
    </source>
</reference>
<evidence type="ECO:0000256" key="1">
    <source>
        <dbReference type="SAM" id="SignalP"/>
    </source>
</evidence>
<dbReference type="STRING" id="538381.GCA_001696535_02611"/>
<evidence type="ECO:0000313" key="2">
    <source>
        <dbReference type="EMBL" id="SOC09652.1"/>
    </source>
</evidence>
<dbReference type="EMBL" id="OBML01000006">
    <property type="protein sequence ID" value="SOC09652.1"/>
    <property type="molecule type" value="Genomic_DNA"/>
</dbReference>
<dbReference type="Proteomes" id="UP000219331">
    <property type="component" value="Unassembled WGS sequence"/>
</dbReference>
<dbReference type="AlphaFoldDB" id="A0A285SNS3"/>
<evidence type="ECO:0008006" key="4">
    <source>
        <dbReference type="Google" id="ProtNLM"/>
    </source>
</evidence>
<keyword evidence="1" id="KW-0732">Signal</keyword>